<dbReference type="GO" id="GO:0016887">
    <property type="term" value="F:ATP hydrolysis activity"/>
    <property type="evidence" value="ECO:0007669"/>
    <property type="project" value="InterPro"/>
</dbReference>
<feature type="transmembrane region" description="Helical" evidence="9">
    <location>
        <begin position="57"/>
        <end position="76"/>
    </location>
</feature>
<dbReference type="GO" id="GO:0015421">
    <property type="term" value="F:ABC-type oligopeptide transporter activity"/>
    <property type="evidence" value="ECO:0007669"/>
    <property type="project" value="TreeGrafter"/>
</dbReference>
<dbReference type="SUPFAM" id="SSF90123">
    <property type="entry name" value="ABC transporter transmembrane region"/>
    <property type="match status" value="1"/>
</dbReference>
<dbReference type="Gene3D" id="3.40.50.300">
    <property type="entry name" value="P-loop containing nucleotide triphosphate hydrolases"/>
    <property type="match status" value="1"/>
</dbReference>
<gene>
    <name evidence="12" type="ORF">ENS31_02095</name>
</gene>
<feature type="transmembrane region" description="Helical" evidence="9">
    <location>
        <begin position="18"/>
        <end position="37"/>
    </location>
</feature>
<evidence type="ECO:0000259" key="11">
    <source>
        <dbReference type="PROSITE" id="PS50929"/>
    </source>
</evidence>
<keyword evidence="4 9" id="KW-0812">Transmembrane</keyword>
<feature type="transmembrane region" description="Helical" evidence="9">
    <location>
        <begin position="272"/>
        <end position="295"/>
    </location>
</feature>
<dbReference type="PANTHER" id="PTHR43394">
    <property type="entry name" value="ATP-DEPENDENT PERMEASE MDL1, MITOCHONDRIAL"/>
    <property type="match status" value="1"/>
</dbReference>
<dbReference type="AlphaFoldDB" id="A0A7V3E6J6"/>
<dbReference type="CDD" id="cd18541">
    <property type="entry name" value="ABC_6TM_TmrB_like"/>
    <property type="match status" value="1"/>
</dbReference>
<dbReference type="SMART" id="SM00382">
    <property type="entry name" value="AAA"/>
    <property type="match status" value="1"/>
</dbReference>
<keyword evidence="7 9" id="KW-1133">Transmembrane helix</keyword>
<dbReference type="Pfam" id="PF00664">
    <property type="entry name" value="ABC_membrane"/>
    <property type="match status" value="1"/>
</dbReference>
<dbReference type="EMBL" id="DSUJ01000008">
    <property type="protein sequence ID" value="HFI90303.1"/>
    <property type="molecule type" value="Genomic_DNA"/>
</dbReference>
<evidence type="ECO:0000256" key="2">
    <source>
        <dbReference type="ARBA" id="ARBA00022448"/>
    </source>
</evidence>
<evidence type="ECO:0000259" key="10">
    <source>
        <dbReference type="PROSITE" id="PS50893"/>
    </source>
</evidence>
<name>A0A7V3E6J6_9BACT</name>
<dbReference type="InterPro" id="IPR039421">
    <property type="entry name" value="Type_1_exporter"/>
</dbReference>
<dbReference type="PROSITE" id="PS00211">
    <property type="entry name" value="ABC_TRANSPORTER_1"/>
    <property type="match status" value="1"/>
</dbReference>
<dbReference type="PROSITE" id="PS50929">
    <property type="entry name" value="ABC_TM1F"/>
    <property type="match status" value="1"/>
</dbReference>
<keyword evidence="3" id="KW-1003">Cell membrane</keyword>
<comment type="caution">
    <text evidence="12">The sequence shown here is derived from an EMBL/GenBank/DDBJ whole genome shotgun (WGS) entry which is preliminary data.</text>
</comment>
<reference evidence="12" key="1">
    <citation type="journal article" date="2020" name="mSystems">
        <title>Genome- and Community-Level Interaction Insights into Carbon Utilization and Element Cycling Functions of Hydrothermarchaeota in Hydrothermal Sediment.</title>
        <authorList>
            <person name="Zhou Z."/>
            <person name="Liu Y."/>
            <person name="Xu W."/>
            <person name="Pan J."/>
            <person name="Luo Z.H."/>
            <person name="Li M."/>
        </authorList>
    </citation>
    <scope>NUCLEOTIDE SEQUENCE [LARGE SCALE GENOMIC DNA]</scope>
    <source>
        <strain evidence="12">SpSt-479</strain>
    </source>
</reference>
<dbReference type="PANTHER" id="PTHR43394:SF1">
    <property type="entry name" value="ATP-BINDING CASSETTE SUB-FAMILY B MEMBER 10, MITOCHONDRIAL"/>
    <property type="match status" value="1"/>
</dbReference>
<dbReference type="SUPFAM" id="SSF52540">
    <property type="entry name" value="P-loop containing nucleoside triphosphate hydrolases"/>
    <property type="match status" value="1"/>
</dbReference>
<dbReference type="GO" id="GO:0005524">
    <property type="term" value="F:ATP binding"/>
    <property type="evidence" value="ECO:0007669"/>
    <property type="project" value="UniProtKB-KW"/>
</dbReference>
<proteinExistence type="predicted"/>
<feature type="domain" description="ABC transmembrane type-1" evidence="11">
    <location>
        <begin position="19"/>
        <end position="301"/>
    </location>
</feature>
<evidence type="ECO:0000256" key="5">
    <source>
        <dbReference type="ARBA" id="ARBA00022741"/>
    </source>
</evidence>
<feature type="transmembrane region" description="Helical" evidence="9">
    <location>
        <begin position="238"/>
        <end position="260"/>
    </location>
</feature>
<keyword evidence="6 12" id="KW-0067">ATP-binding</keyword>
<evidence type="ECO:0000256" key="7">
    <source>
        <dbReference type="ARBA" id="ARBA00022989"/>
    </source>
</evidence>
<keyword evidence="2" id="KW-0813">Transport</keyword>
<dbReference type="InterPro" id="IPR027417">
    <property type="entry name" value="P-loop_NTPase"/>
</dbReference>
<evidence type="ECO:0000256" key="4">
    <source>
        <dbReference type="ARBA" id="ARBA00022692"/>
    </source>
</evidence>
<dbReference type="Pfam" id="PF00005">
    <property type="entry name" value="ABC_tran"/>
    <property type="match status" value="1"/>
</dbReference>
<dbReference type="InterPro" id="IPR017871">
    <property type="entry name" value="ABC_transporter-like_CS"/>
</dbReference>
<sequence>MVNLRTLKKYFVRYKKKLFLGFFFILLSNAGTIYVPILMKDAINQLQSNTTVHTLLFYSSLIVLSSLFAGIFRFLIRQTIIVVSREIEFDLRNDFWSHIQKLPLRYFQNNSTGNIMSHATNDINAVRNFIGPAVMYSIDTGVRLLIVVVIMISLDWSLTLIALFPLPILSYGVYRIMNLIHEKYTKIQEAFSVLTTLAQENFSGIRVIKSYVREVNEIEKWKNLSKDYLTKNMNLVRIQAWIMPILLIITGISIIIVIWIGGMKVINGTMNLGEITAFIVYLGILIWPVIAFGWVTNIVQQAEASMKRLNKIFAEPYEIDDSEQTDFNITEIKGEIEFRNVTFRYSEVLPDVLKNINLKIPVGSTLAIIGHTGSGKTSLINLIPRLYDTTEGEVLIDGVNVKKIPLDTLRKNIGLVPQESFLFSDTITNNIGYGLREVSKEKIIEVSKIAQFDKDVETFPDGYNTIVGERGITFSGGQKQRACLARALAIEPKILILDDSFSAVDTHTEEEILKNLKQYMKNRTSIIISHRISTVKDADNIIVLHEGKISEQGNHEELVALGGLYADLHYKQLLEKELEELN</sequence>
<dbReference type="InterPro" id="IPR003593">
    <property type="entry name" value="AAA+_ATPase"/>
</dbReference>
<comment type="subcellular location">
    <subcellularLocation>
        <location evidence="1">Cell membrane</location>
        <topology evidence="1">Multi-pass membrane protein</topology>
    </subcellularLocation>
</comment>
<evidence type="ECO:0000256" key="3">
    <source>
        <dbReference type="ARBA" id="ARBA00022475"/>
    </source>
</evidence>
<keyword evidence="5" id="KW-0547">Nucleotide-binding</keyword>
<feature type="domain" description="ABC transporter" evidence="10">
    <location>
        <begin position="336"/>
        <end position="571"/>
    </location>
</feature>
<dbReference type="InterPro" id="IPR011527">
    <property type="entry name" value="ABC1_TM_dom"/>
</dbReference>
<evidence type="ECO:0000256" key="1">
    <source>
        <dbReference type="ARBA" id="ARBA00004651"/>
    </source>
</evidence>
<evidence type="ECO:0000256" key="6">
    <source>
        <dbReference type="ARBA" id="ARBA00022840"/>
    </source>
</evidence>
<organism evidence="12">
    <name type="scientific">Ignavibacterium album</name>
    <dbReference type="NCBI Taxonomy" id="591197"/>
    <lineage>
        <taxon>Bacteria</taxon>
        <taxon>Pseudomonadati</taxon>
        <taxon>Ignavibacteriota</taxon>
        <taxon>Ignavibacteria</taxon>
        <taxon>Ignavibacteriales</taxon>
        <taxon>Ignavibacteriaceae</taxon>
        <taxon>Ignavibacterium</taxon>
    </lineage>
</organism>
<protein>
    <submittedName>
        <fullName evidence="12">ABC transporter ATP-binding protein</fullName>
    </submittedName>
</protein>
<dbReference type="InterPro" id="IPR003439">
    <property type="entry name" value="ABC_transporter-like_ATP-bd"/>
</dbReference>
<dbReference type="Gene3D" id="1.20.1560.10">
    <property type="entry name" value="ABC transporter type 1, transmembrane domain"/>
    <property type="match status" value="1"/>
</dbReference>
<dbReference type="PROSITE" id="PS50893">
    <property type="entry name" value="ABC_TRANSPORTER_2"/>
    <property type="match status" value="1"/>
</dbReference>
<keyword evidence="8 9" id="KW-0472">Membrane</keyword>
<dbReference type="GO" id="GO:0005886">
    <property type="term" value="C:plasma membrane"/>
    <property type="evidence" value="ECO:0007669"/>
    <property type="project" value="UniProtKB-SubCell"/>
</dbReference>
<accession>A0A7V3E6J6</accession>
<dbReference type="FunFam" id="3.40.50.300:FF:000221">
    <property type="entry name" value="Multidrug ABC transporter ATP-binding protein"/>
    <property type="match status" value="1"/>
</dbReference>
<dbReference type="InterPro" id="IPR036640">
    <property type="entry name" value="ABC1_TM_sf"/>
</dbReference>
<feature type="transmembrane region" description="Helical" evidence="9">
    <location>
        <begin position="144"/>
        <end position="168"/>
    </location>
</feature>
<evidence type="ECO:0000256" key="8">
    <source>
        <dbReference type="ARBA" id="ARBA00023136"/>
    </source>
</evidence>
<evidence type="ECO:0000313" key="12">
    <source>
        <dbReference type="EMBL" id="HFI90303.1"/>
    </source>
</evidence>
<evidence type="ECO:0000256" key="9">
    <source>
        <dbReference type="SAM" id="Phobius"/>
    </source>
</evidence>